<dbReference type="EMBL" id="JAJEQR010000021">
    <property type="protein sequence ID" value="MCC2231033.1"/>
    <property type="molecule type" value="Genomic_DNA"/>
</dbReference>
<feature type="transmembrane region" description="Helical" evidence="7">
    <location>
        <begin position="162"/>
        <end position="186"/>
    </location>
</feature>
<accession>A0AAE3EAX3</accession>
<keyword evidence="6 7" id="KW-0472">Membrane</keyword>
<keyword evidence="2" id="KW-0813">Transport</keyword>
<feature type="domain" description="Citrate transporter-like" evidence="8">
    <location>
        <begin position="14"/>
        <end position="311"/>
    </location>
</feature>
<reference evidence="9" key="1">
    <citation type="submission" date="2021-10" db="EMBL/GenBank/DDBJ databases">
        <title>Anaerobic single-cell dispensing facilitates the cultivation of human gut bacteria.</title>
        <authorList>
            <person name="Afrizal A."/>
        </authorList>
    </citation>
    <scope>NUCLEOTIDE SEQUENCE</scope>
    <source>
        <strain evidence="9">CLA-AA-H215</strain>
    </source>
</reference>
<feature type="transmembrane region" description="Helical" evidence="7">
    <location>
        <begin position="213"/>
        <end position="245"/>
    </location>
</feature>
<evidence type="ECO:0000313" key="10">
    <source>
        <dbReference type="Proteomes" id="UP001198182"/>
    </source>
</evidence>
<evidence type="ECO:0000256" key="5">
    <source>
        <dbReference type="ARBA" id="ARBA00022989"/>
    </source>
</evidence>
<evidence type="ECO:0000256" key="7">
    <source>
        <dbReference type="SAM" id="Phobius"/>
    </source>
</evidence>
<comment type="subcellular location">
    <subcellularLocation>
        <location evidence="1">Cell membrane</location>
        <topology evidence="1">Multi-pass membrane protein</topology>
    </subcellularLocation>
</comment>
<dbReference type="RefSeq" id="WP_308453569.1">
    <property type="nucleotide sequence ID" value="NZ_JAJEQR010000021.1"/>
</dbReference>
<dbReference type="PANTHER" id="PTHR43302:SF5">
    <property type="entry name" value="TRANSPORTER ARSB-RELATED"/>
    <property type="match status" value="1"/>
</dbReference>
<proteinExistence type="predicted"/>
<evidence type="ECO:0000256" key="6">
    <source>
        <dbReference type="ARBA" id="ARBA00023136"/>
    </source>
</evidence>
<dbReference type="Proteomes" id="UP001198182">
    <property type="component" value="Unassembled WGS sequence"/>
</dbReference>
<feature type="transmembrane region" description="Helical" evidence="7">
    <location>
        <begin position="101"/>
        <end position="116"/>
    </location>
</feature>
<name>A0AAE3EAX3_9FIRM</name>
<feature type="transmembrane region" description="Helical" evidence="7">
    <location>
        <begin position="320"/>
        <end position="343"/>
    </location>
</feature>
<keyword evidence="3" id="KW-1003">Cell membrane</keyword>
<feature type="transmembrane region" description="Helical" evidence="7">
    <location>
        <begin position="123"/>
        <end position="142"/>
    </location>
</feature>
<gene>
    <name evidence="9" type="ORF">LKD81_08485</name>
</gene>
<feature type="transmembrane region" description="Helical" evidence="7">
    <location>
        <begin position="78"/>
        <end position="95"/>
    </location>
</feature>
<dbReference type="InterPro" id="IPR004680">
    <property type="entry name" value="Cit_transptr-like_dom"/>
</dbReference>
<organism evidence="9 10">
    <name type="scientific">Hominifimenecus microfluidus</name>
    <dbReference type="NCBI Taxonomy" id="2885348"/>
    <lineage>
        <taxon>Bacteria</taxon>
        <taxon>Bacillati</taxon>
        <taxon>Bacillota</taxon>
        <taxon>Clostridia</taxon>
        <taxon>Lachnospirales</taxon>
        <taxon>Lachnospiraceae</taxon>
        <taxon>Hominifimenecus</taxon>
    </lineage>
</organism>
<keyword evidence="10" id="KW-1185">Reference proteome</keyword>
<dbReference type="AlphaFoldDB" id="A0AAE3EAX3"/>
<dbReference type="GO" id="GO:0055085">
    <property type="term" value="P:transmembrane transport"/>
    <property type="evidence" value="ECO:0007669"/>
    <property type="project" value="InterPro"/>
</dbReference>
<dbReference type="GO" id="GO:0005886">
    <property type="term" value="C:plasma membrane"/>
    <property type="evidence" value="ECO:0007669"/>
    <property type="project" value="UniProtKB-SubCell"/>
</dbReference>
<keyword evidence="5 7" id="KW-1133">Transmembrane helix</keyword>
<evidence type="ECO:0000256" key="4">
    <source>
        <dbReference type="ARBA" id="ARBA00022692"/>
    </source>
</evidence>
<feature type="transmembrane region" description="Helical" evidence="7">
    <location>
        <begin position="355"/>
        <end position="379"/>
    </location>
</feature>
<evidence type="ECO:0000256" key="1">
    <source>
        <dbReference type="ARBA" id="ARBA00004651"/>
    </source>
</evidence>
<evidence type="ECO:0000259" key="8">
    <source>
        <dbReference type="Pfam" id="PF03600"/>
    </source>
</evidence>
<comment type="caution">
    <text evidence="9">The sequence shown here is derived from an EMBL/GenBank/DDBJ whole genome shotgun (WGS) entry which is preliminary data.</text>
</comment>
<evidence type="ECO:0000256" key="2">
    <source>
        <dbReference type="ARBA" id="ARBA00022448"/>
    </source>
</evidence>
<dbReference type="PANTHER" id="PTHR43302">
    <property type="entry name" value="TRANSPORTER ARSB-RELATED"/>
    <property type="match status" value="1"/>
</dbReference>
<evidence type="ECO:0000256" key="3">
    <source>
        <dbReference type="ARBA" id="ARBA00022475"/>
    </source>
</evidence>
<feature type="transmembrane region" description="Helical" evidence="7">
    <location>
        <begin position="257"/>
        <end position="274"/>
    </location>
</feature>
<protein>
    <submittedName>
        <fullName evidence="9">Citrate transporter</fullName>
    </submittedName>
</protein>
<dbReference type="Pfam" id="PF03600">
    <property type="entry name" value="CitMHS"/>
    <property type="match status" value="1"/>
</dbReference>
<feature type="transmembrane region" description="Helical" evidence="7">
    <location>
        <begin position="294"/>
        <end position="314"/>
    </location>
</feature>
<evidence type="ECO:0000313" key="9">
    <source>
        <dbReference type="EMBL" id="MCC2231033.1"/>
    </source>
</evidence>
<feature type="transmembrane region" description="Helical" evidence="7">
    <location>
        <begin position="35"/>
        <end position="57"/>
    </location>
</feature>
<keyword evidence="4 7" id="KW-0812">Transmembrane</keyword>
<feature type="transmembrane region" description="Helical" evidence="7">
    <location>
        <begin position="12"/>
        <end position="29"/>
    </location>
</feature>
<sequence length="380" mass="41975">MRTKIKQKLRQETVLIIAVLLAIFSAFIIPPDAQYPGYIDFRTLAILFSLMTVMAGLQRQNVFYHIGQVLLKRTKNTPGLLFVLVGLCFFCSMLITNDVSLITFVPFAFIVLHSLGDKAFRQLAIPVVCMQTIAANLGSMLTPIGNPQNLYLYGKSGMSMGAFLRLMLPYTLISLLLLAAWILFLCRKMNFGDSQSTFLPEDSAVHPMNRSRILMYAALFAVCLMTVVRILSYPVMLLTVLLAVLITDRHTLRQVDYSLLLTFAAFFVFIGNLGRIPAFSEWIQSIIAGHEVPVAILASQITSNVPAALLLSGFTSDVQALIIGTNLGGLGTLIASMASLISYRQIATRMPDRKGAYFAAFTISNVLFLAVLTGIWILIR</sequence>